<dbReference type="SUPFAM" id="SSF88659">
    <property type="entry name" value="Sigma3 and sigma4 domains of RNA polymerase sigma factors"/>
    <property type="match status" value="1"/>
</dbReference>
<dbReference type="NCBIfam" id="TIGR02937">
    <property type="entry name" value="sigma70-ECF"/>
    <property type="match status" value="1"/>
</dbReference>
<dbReference type="EMBL" id="CP064760">
    <property type="protein sequence ID" value="QPE04507.1"/>
    <property type="molecule type" value="Genomic_DNA"/>
</dbReference>
<sequence length="529" mass="55159">MDGQARPETERDARLVEAVREGHKDAFAQLVEAWFDRCWEVSWRILRDRDRAAEVTQDVMLAAWQKLDTLTAPGSFGGWVLRMSRNRSLDRLAHEQRMLPTDEEWMLEPADTAASLGDPEQEAQRREAHDLVWHAAAALGERDASILDLHLRHGLEAKDLADELGIEPNAANQALHRMRGRLGTAIRARLLWHRGSPRCTELAAELAAARIEEFGPQLVRVIDRHAKACDACARQQRTLTSPVALFAAVPLVAVAPSLRAASAQALAAQGVPVPSSWAAGSGGAHSVDAPSVDAPSVDAPSVDAPSADAHSAGPPPSPGSSNGGAPKTDAAASGAADAMQSEATSPLTGARRATRGRTLSRGAIALIVVAAVLLLAGGIAAVSLGLGAASTPATTATPTPTPPSMTPTPTPPPTPRPTPTPSATPTTSVPTDPPEKEPPPALPVPTVEVSAGWVGVAGCPTETPFLYRIRWSTTDADAVRLSGTWGSDEVALSGEAERCGEMTAQFTLTATGPGGETIATVDAEATPAA</sequence>
<dbReference type="InterPro" id="IPR013325">
    <property type="entry name" value="RNA_pol_sigma_r2"/>
</dbReference>
<dbReference type="PANTHER" id="PTHR43133:SF51">
    <property type="entry name" value="RNA POLYMERASE SIGMA FACTOR"/>
    <property type="match status" value="1"/>
</dbReference>
<evidence type="ECO:0000259" key="7">
    <source>
        <dbReference type="Pfam" id="PF04542"/>
    </source>
</evidence>
<dbReference type="InterPro" id="IPR007627">
    <property type="entry name" value="RNA_pol_sigma70_r2"/>
</dbReference>
<keyword evidence="6" id="KW-1133">Transmembrane helix</keyword>
<feature type="compositionally biased region" description="Low complexity" evidence="5">
    <location>
        <begin position="277"/>
        <end position="312"/>
    </location>
</feature>
<evidence type="ECO:0000256" key="3">
    <source>
        <dbReference type="ARBA" id="ARBA00023082"/>
    </source>
</evidence>
<dbReference type="GO" id="GO:0016987">
    <property type="term" value="F:sigma factor activity"/>
    <property type="evidence" value="ECO:0007669"/>
    <property type="project" value="UniProtKB-KW"/>
</dbReference>
<protein>
    <submittedName>
        <fullName evidence="8">Sigma-70 family RNA polymerase sigma factor</fullName>
    </submittedName>
</protein>
<feature type="transmembrane region" description="Helical" evidence="6">
    <location>
        <begin position="362"/>
        <end position="386"/>
    </location>
</feature>
<evidence type="ECO:0000256" key="2">
    <source>
        <dbReference type="ARBA" id="ARBA00023015"/>
    </source>
</evidence>
<evidence type="ECO:0000313" key="9">
    <source>
        <dbReference type="Proteomes" id="UP000594480"/>
    </source>
</evidence>
<keyword evidence="3" id="KW-0731">Sigma factor</keyword>
<keyword evidence="6" id="KW-0812">Transmembrane</keyword>
<proteinExistence type="inferred from homology"/>
<evidence type="ECO:0000256" key="6">
    <source>
        <dbReference type="SAM" id="Phobius"/>
    </source>
</evidence>
<evidence type="ECO:0000256" key="4">
    <source>
        <dbReference type="ARBA" id="ARBA00023163"/>
    </source>
</evidence>
<feature type="region of interest" description="Disordered" evidence="5">
    <location>
        <begin position="390"/>
        <end position="444"/>
    </location>
</feature>
<evidence type="ECO:0000256" key="5">
    <source>
        <dbReference type="SAM" id="MobiDB-lite"/>
    </source>
</evidence>
<dbReference type="Proteomes" id="UP000594480">
    <property type="component" value="Chromosome"/>
</dbReference>
<name>A0A7S8RHC7_9MICO</name>
<dbReference type="KEGG" id="msf:IT882_15480"/>
<feature type="compositionally biased region" description="Low complexity" evidence="5">
    <location>
        <begin position="319"/>
        <end position="354"/>
    </location>
</feature>
<feature type="region of interest" description="Disordered" evidence="5">
    <location>
        <begin position="277"/>
        <end position="354"/>
    </location>
</feature>
<reference evidence="8 9" key="1">
    <citation type="submission" date="2020-11" db="EMBL/GenBank/DDBJ databases">
        <title>Amino acid is mineralized and recycled by bacteria in oceanic microbiome.</title>
        <authorList>
            <person name="Zheng L.Y."/>
        </authorList>
    </citation>
    <scope>NUCLEOTIDE SEQUENCE [LARGE SCALE GENOMIC DNA]</scope>
    <source>
        <strain evidence="8 9">A32-1</strain>
    </source>
</reference>
<organism evidence="8 9">
    <name type="scientific">Microbacterium schleiferi</name>
    <dbReference type="NCBI Taxonomy" id="69362"/>
    <lineage>
        <taxon>Bacteria</taxon>
        <taxon>Bacillati</taxon>
        <taxon>Actinomycetota</taxon>
        <taxon>Actinomycetes</taxon>
        <taxon>Micrococcales</taxon>
        <taxon>Microbacteriaceae</taxon>
        <taxon>Microbacterium</taxon>
    </lineage>
</organism>
<dbReference type="RefSeq" id="WP_195692584.1">
    <property type="nucleotide sequence ID" value="NZ_CP064760.1"/>
</dbReference>
<gene>
    <name evidence="8" type="ORF">IT882_15480</name>
</gene>
<keyword evidence="4" id="KW-0804">Transcription</keyword>
<dbReference type="InterPro" id="IPR013324">
    <property type="entry name" value="RNA_pol_sigma_r3/r4-like"/>
</dbReference>
<dbReference type="InterPro" id="IPR039425">
    <property type="entry name" value="RNA_pol_sigma-70-like"/>
</dbReference>
<dbReference type="Gene3D" id="1.10.10.10">
    <property type="entry name" value="Winged helix-like DNA-binding domain superfamily/Winged helix DNA-binding domain"/>
    <property type="match status" value="1"/>
</dbReference>
<accession>A0A7S8RHC7</accession>
<evidence type="ECO:0000313" key="8">
    <source>
        <dbReference type="EMBL" id="QPE04507.1"/>
    </source>
</evidence>
<evidence type="ECO:0000256" key="1">
    <source>
        <dbReference type="ARBA" id="ARBA00010641"/>
    </source>
</evidence>
<dbReference type="Gene3D" id="1.10.1740.10">
    <property type="match status" value="1"/>
</dbReference>
<keyword evidence="6" id="KW-0472">Membrane</keyword>
<comment type="similarity">
    <text evidence="1">Belongs to the sigma-70 factor family. ECF subfamily.</text>
</comment>
<dbReference type="Pfam" id="PF04542">
    <property type="entry name" value="Sigma70_r2"/>
    <property type="match status" value="1"/>
</dbReference>
<dbReference type="AlphaFoldDB" id="A0A7S8RHC7"/>
<dbReference type="PANTHER" id="PTHR43133">
    <property type="entry name" value="RNA POLYMERASE ECF-TYPE SIGMA FACTO"/>
    <property type="match status" value="1"/>
</dbReference>
<feature type="compositionally biased region" description="Pro residues" evidence="5">
    <location>
        <begin position="399"/>
        <end position="422"/>
    </location>
</feature>
<dbReference type="InterPro" id="IPR036388">
    <property type="entry name" value="WH-like_DNA-bd_sf"/>
</dbReference>
<keyword evidence="9" id="KW-1185">Reference proteome</keyword>
<dbReference type="SUPFAM" id="SSF88946">
    <property type="entry name" value="Sigma2 domain of RNA polymerase sigma factors"/>
    <property type="match status" value="1"/>
</dbReference>
<keyword evidence="2" id="KW-0805">Transcription regulation</keyword>
<dbReference type="GO" id="GO:0006352">
    <property type="term" value="P:DNA-templated transcription initiation"/>
    <property type="evidence" value="ECO:0007669"/>
    <property type="project" value="InterPro"/>
</dbReference>
<dbReference type="InterPro" id="IPR014284">
    <property type="entry name" value="RNA_pol_sigma-70_dom"/>
</dbReference>
<feature type="domain" description="RNA polymerase sigma-70 region 2" evidence="7">
    <location>
        <begin position="31"/>
        <end position="97"/>
    </location>
</feature>